<keyword evidence="2" id="KW-1185">Reference proteome</keyword>
<accession>A0A9D3LM00</accession>
<organism evidence="1 2">
    <name type="scientific">Anguilla anguilla</name>
    <name type="common">European freshwater eel</name>
    <name type="synonym">Muraena anguilla</name>
    <dbReference type="NCBI Taxonomy" id="7936"/>
    <lineage>
        <taxon>Eukaryota</taxon>
        <taxon>Metazoa</taxon>
        <taxon>Chordata</taxon>
        <taxon>Craniata</taxon>
        <taxon>Vertebrata</taxon>
        <taxon>Euteleostomi</taxon>
        <taxon>Actinopterygii</taxon>
        <taxon>Neopterygii</taxon>
        <taxon>Teleostei</taxon>
        <taxon>Anguilliformes</taxon>
        <taxon>Anguillidae</taxon>
        <taxon>Anguilla</taxon>
    </lineage>
</organism>
<dbReference type="Proteomes" id="UP001044222">
    <property type="component" value="Chromosome 17"/>
</dbReference>
<dbReference type="AlphaFoldDB" id="A0A9D3LM00"/>
<gene>
    <name evidence="1" type="ORF">ANANG_G00286290</name>
</gene>
<comment type="caution">
    <text evidence="1">The sequence shown here is derived from an EMBL/GenBank/DDBJ whole genome shotgun (WGS) entry which is preliminary data.</text>
</comment>
<protein>
    <submittedName>
        <fullName evidence="1">Uncharacterized protein</fullName>
    </submittedName>
</protein>
<dbReference type="EMBL" id="JAFIRN010000017">
    <property type="protein sequence ID" value="KAG5831984.1"/>
    <property type="molecule type" value="Genomic_DNA"/>
</dbReference>
<name>A0A9D3LM00_ANGAN</name>
<reference evidence="1" key="1">
    <citation type="submission" date="2021-01" db="EMBL/GenBank/DDBJ databases">
        <title>A chromosome-scale assembly of European eel, Anguilla anguilla.</title>
        <authorList>
            <person name="Henkel C."/>
            <person name="Jong-Raadsen S.A."/>
            <person name="Dufour S."/>
            <person name="Weltzien F.-A."/>
            <person name="Palstra A.P."/>
            <person name="Pelster B."/>
            <person name="Spaink H.P."/>
            <person name="Van Den Thillart G.E."/>
            <person name="Jansen H."/>
            <person name="Zahm M."/>
            <person name="Klopp C."/>
            <person name="Cedric C."/>
            <person name="Louis A."/>
            <person name="Berthelot C."/>
            <person name="Parey E."/>
            <person name="Roest Crollius H."/>
            <person name="Montfort J."/>
            <person name="Robinson-Rechavi M."/>
            <person name="Bucao C."/>
            <person name="Bouchez O."/>
            <person name="Gislard M."/>
            <person name="Lluch J."/>
            <person name="Milhes M."/>
            <person name="Lampietro C."/>
            <person name="Lopez Roques C."/>
            <person name="Donnadieu C."/>
            <person name="Braasch I."/>
            <person name="Desvignes T."/>
            <person name="Postlethwait J."/>
            <person name="Bobe J."/>
            <person name="Guiguen Y."/>
            <person name="Dirks R."/>
        </authorList>
    </citation>
    <scope>NUCLEOTIDE SEQUENCE</scope>
    <source>
        <strain evidence="1">Tag_6206</strain>
        <tissue evidence="1">Liver</tissue>
    </source>
</reference>
<proteinExistence type="predicted"/>
<sequence length="110" mass="12738">MHPFLSAKRIESIDFINCSLSLMTVPLLQRMRRKGMRSEWLARLWNLPWINVTHLKTLAQKSPPSRKGAHKMELLQAQCPDRTIKAFVQFSLFFLFAAILDKPPDMKNSG</sequence>
<evidence type="ECO:0000313" key="2">
    <source>
        <dbReference type="Proteomes" id="UP001044222"/>
    </source>
</evidence>
<evidence type="ECO:0000313" key="1">
    <source>
        <dbReference type="EMBL" id="KAG5831984.1"/>
    </source>
</evidence>